<evidence type="ECO:0000256" key="1">
    <source>
        <dbReference type="SAM" id="MobiDB-lite"/>
    </source>
</evidence>
<keyword evidence="3" id="KW-1185">Reference proteome</keyword>
<sequence>MNTLPRGKKILAMLNKDKKRFTPHNNKQKKKKSNNDLDPDYQPDSEDDFDSLQPKKMIQVHSHNRISGSNLLQVSSLLSASPQPGTSFQDLSNSENKIDIADAEAVQCSSFDNKKEESLPAAIASLIIKELIDLTISEILKKVTKKGTLRKRSKFDIPLSSRRAAKIIKRVLKHTIVKPPCSSKCVLKCSLKLNEEVRKVINQQYWESSSDIQKNFLLNNVNI</sequence>
<evidence type="ECO:0000313" key="3">
    <source>
        <dbReference type="Proteomes" id="UP001154078"/>
    </source>
</evidence>
<reference evidence="2" key="1">
    <citation type="submission" date="2021-12" db="EMBL/GenBank/DDBJ databases">
        <authorList>
            <person name="King R."/>
        </authorList>
    </citation>
    <scope>NUCLEOTIDE SEQUENCE</scope>
</reference>
<dbReference type="EMBL" id="OV121132">
    <property type="protein sequence ID" value="CAH0547306.1"/>
    <property type="molecule type" value="Genomic_DNA"/>
</dbReference>
<evidence type="ECO:0000313" key="2">
    <source>
        <dbReference type="EMBL" id="CAH0547306.1"/>
    </source>
</evidence>
<dbReference type="AlphaFoldDB" id="A0A9P0APE5"/>
<feature type="compositionally biased region" description="Basic residues" evidence="1">
    <location>
        <begin position="17"/>
        <end position="32"/>
    </location>
</feature>
<dbReference type="Proteomes" id="UP001154078">
    <property type="component" value="Chromosome 1"/>
</dbReference>
<name>A0A9P0APE5_BRAAE</name>
<accession>A0A9P0APE5</accession>
<protein>
    <submittedName>
        <fullName evidence="2">Uncharacterized protein</fullName>
    </submittedName>
</protein>
<proteinExistence type="predicted"/>
<organism evidence="2 3">
    <name type="scientific">Brassicogethes aeneus</name>
    <name type="common">Rape pollen beetle</name>
    <name type="synonym">Meligethes aeneus</name>
    <dbReference type="NCBI Taxonomy" id="1431903"/>
    <lineage>
        <taxon>Eukaryota</taxon>
        <taxon>Metazoa</taxon>
        <taxon>Ecdysozoa</taxon>
        <taxon>Arthropoda</taxon>
        <taxon>Hexapoda</taxon>
        <taxon>Insecta</taxon>
        <taxon>Pterygota</taxon>
        <taxon>Neoptera</taxon>
        <taxon>Endopterygota</taxon>
        <taxon>Coleoptera</taxon>
        <taxon>Polyphaga</taxon>
        <taxon>Cucujiformia</taxon>
        <taxon>Nitidulidae</taxon>
        <taxon>Meligethinae</taxon>
        <taxon>Brassicogethes</taxon>
    </lineage>
</organism>
<feature type="compositionally biased region" description="Acidic residues" evidence="1">
    <location>
        <begin position="37"/>
        <end position="50"/>
    </location>
</feature>
<dbReference type="OrthoDB" id="10527112at2759"/>
<feature type="region of interest" description="Disordered" evidence="1">
    <location>
        <begin position="1"/>
        <end position="50"/>
    </location>
</feature>
<gene>
    <name evidence="2" type="ORF">MELIAE_LOCUS1327</name>
</gene>